<dbReference type="InterPro" id="IPR007345">
    <property type="entry name" value="Polysacch_pyruvyl_Trfase"/>
</dbReference>
<organism evidence="2 3">
    <name type="scientific">Microbacterium resistens</name>
    <dbReference type="NCBI Taxonomy" id="156977"/>
    <lineage>
        <taxon>Bacteria</taxon>
        <taxon>Bacillati</taxon>
        <taxon>Actinomycetota</taxon>
        <taxon>Actinomycetes</taxon>
        <taxon>Micrococcales</taxon>
        <taxon>Microbacteriaceae</taxon>
        <taxon>Microbacterium</taxon>
    </lineage>
</organism>
<keyword evidence="3" id="KW-1185">Reference proteome</keyword>
<accession>A0ABY3RU12</accession>
<evidence type="ECO:0000313" key="3">
    <source>
        <dbReference type="Proteomes" id="UP001199642"/>
    </source>
</evidence>
<evidence type="ECO:0000313" key="2">
    <source>
        <dbReference type="EMBL" id="UGS26389.1"/>
    </source>
</evidence>
<dbReference type="EMBL" id="CP082781">
    <property type="protein sequence ID" value="UGS26389.1"/>
    <property type="molecule type" value="Genomic_DNA"/>
</dbReference>
<dbReference type="Proteomes" id="UP001199642">
    <property type="component" value="Chromosome"/>
</dbReference>
<sequence>MPDQTPNVVAVGAYERDNFGDMLYAELVDQLVGSRAKFTFAAPFARDMTRAFGRDIPAVAPLLDRGPVDAIWTVGGEVGTAELGHAYRTAFGENSRAFNRMTPEQREEVLFQATGTHVRDSAYMPRPSSHRGSADAAFVLNSVGLSAISRIRGARRAALDATLHEATFISVRDARSHDFLSSAGIEHIFVPDLAHLISEIHSPKVIEGRYALIQVPEFAVRGHGVEIWAEAIADSLSNTGLGVRFFMAGTAPGHDTVTTAERLAEVVGASLGDDVHVSEARGVWPRVDEIANASLWLGGSLHGRIISSAYGVPRVSIGSRKTDAYAASWDPTMPFGATPETLGDAVTAAITTKHDAKGSASLASQARSGIERALAHVVDFSGRSRTDIVAARLQYRVDEVEALRRIAQDQERQLNATK</sequence>
<name>A0ABY3RU12_9MICO</name>
<keyword evidence="2" id="KW-0808">Transferase</keyword>
<dbReference type="Pfam" id="PF04230">
    <property type="entry name" value="PS_pyruv_trans"/>
    <property type="match status" value="1"/>
</dbReference>
<evidence type="ECO:0000259" key="1">
    <source>
        <dbReference type="Pfam" id="PF04230"/>
    </source>
</evidence>
<proteinExistence type="predicted"/>
<dbReference type="RefSeq" id="WP_169797688.1">
    <property type="nucleotide sequence ID" value="NZ_CP082781.1"/>
</dbReference>
<dbReference type="GO" id="GO:0016740">
    <property type="term" value="F:transferase activity"/>
    <property type="evidence" value="ECO:0007669"/>
    <property type="project" value="UniProtKB-KW"/>
</dbReference>
<protein>
    <submittedName>
        <fullName evidence="2">Polysaccharide pyruvyl transferase family protein</fullName>
    </submittedName>
</protein>
<gene>
    <name evidence="2" type="ORF">K8F61_17455</name>
</gene>
<reference evidence="2 3" key="1">
    <citation type="submission" date="2023-01" db="EMBL/GenBank/DDBJ databases">
        <title>Characterization of estradiol degrading bacteria Microbacterium sp. MZT7 and reveal degrading genes through genome analysis.</title>
        <authorList>
            <person name="Hao P."/>
            <person name="Gao Y."/>
        </authorList>
    </citation>
    <scope>NUCLEOTIDE SEQUENCE [LARGE SCALE GENOMIC DNA]</scope>
    <source>
        <strain evidence="2 3">MZT7</strain>
    </source>
</reference>
<feature type="domain" description="Polysaccharide pyruvyl transferase" evidence="1">
    <location>
        <begin position="151"/>
        <end position="318"/>
    </location>
</feature>